<evidence type="ECO:0000313" key="1">
    <source>
        <dbReference type="EMBL" id="MDB8002985.1"/>
    </source>
</evidence>
<evidence type="ECO:0000313" key="2">
    <source>
        <dbReference type="Proteomes" id="UP001210809"/>
    </source>
</evidence>
<sequence length="120" mass="14097">MIEYIHEPTDLQCGQAVLAMVLGKTVEEIVTFLQNDRETTLAEMKRTFREHGVHISDERIAVQKKEQLPPLCLLSLETPRCWHWSLYADGTFYDPEHGVMSDFPRANRKYYWKLEKQSVL</sequence>
<accession>A0AAW6CWE5</accession>
<gene>
    <name evidence="1" type="ORF">PNE09_02765</name>
</gene>
<comment type="caution">
    <text evidence="1">The sequence shown here is derived from an EMBL/GenBank/DDBJ whole genome shotgun (WGS) entry which is preliminary data.</text>
</comment>
<protein>
    <recommendedName>
        <fullName evidence="3">Peptidase C39 domain-containing protein</fullName>
    </recommendedName>
</protein>
<reference evidence="1" key="1">
    <citation type="submission" date="2023-01" db="EMBL/GenBank/DDBJ databases">
        <title>Human gut microbiome strain richness.</title>
        <authorList>
            <person name="Chen-Liaw A."/>
        </authorList>
    </citation>
    <scope>NUCLEOTIDE SEQUENCE</scope>
    <source>
        <strain evidence="1">1001283st1_G1_1001283B150217_161031</strain>
    </source>
</reference>
<evidence type="ECO:0008006" key="3">
    <source>
        <dbReference type="Google" id="ProtNLM"/>
    </source>
</evidence>
<name>A0AAW6CWE5_9FIRM</name>
<organism evidence="1 2">
    <name type="scientific">[Eubacterium] siraeum</name>
    <dbReference type="NCBI Taxonomy" id="39492"/>
    <lineage>
        <taxon>Bacteria</taxon>
        <taxon>Bacillati</taxon>
        <taxon>Bacillota</taxon>
        <taxon>Clostridia</taxon>
        <taxon>Eubacteriales</taxon>
        <taxon>Oscillospiraceae</taxon>
        <taxon>Oscillospiraceae incertae sedis</taxon>
    </lineage>
</organism>
<dbReference type="EMBL" id="JAQLXW010000003">
    <property type="protein sequence ID" value="MDB8002985.1"/>
    <property type="molecule type" value="Genomic_DNA"/>
</dbReference>
<dbReference type="AlphaFoldDB" id="A0AAW6CWE5"/>
<dbReference type="Proteomes" id="UP001210809">
    <property type="component" value="Unassembled WGS sequence"/>
</dbReference>
<proteinExistence type="predicted"/>